<dbReference type="EMBL" id="MHCZ01000002">
    <property type="protein sequence ID" value="OGY30463.1"/>
    <property type="molecule type" value="Genomic_DNA"/>
</dbReference>
<dbReference type="AlphaFoldDB" id="A0A1G1WRV9"/>
<gene>
    <name evidence="2" type="ORF">A3F35_03435</name>
</gene>
<dbReference type="STRING" id="1802603.A3F35_03435"/>
<feature type="coiled-coil region" evidence="1">
    <location>
        <begin position="8"/>
        <end position="35"/>
    </location>
</feature>
<accession>A0A1G1WRV9</accession>
<organism evidence="2 3">
    <name type="scientific">Candidatus Woykebacteria bacterium RIFCSPHIGHO2_12_FULL_45_10</name>
    <dbReference type="NCBI Taxonomy" id="1802603"/>
    <lineage>
        <taxon>Bacteria</taxon>
        <taxon>Candidatus Woykeibacteriota</taxon>
    </lineage>
</organism>
<evidence type="ECO:0000256" key="1">
    <source>
        <dbReference type="SAM" id="Coils"/>
    </source>
</evidence>
<reference evidence="2 3" key="1">
    <citation type="journal article" date="2016" name="Nat. Commun.">
        <title>Thousands of microbial genomes shed light on interconnected biogeochemical processes in an aquifer system.</title>
        <authorList>
            <person name="Anantharaman K."/>
            <person name="Brown C.T."/>
            <person name="Hug L.A."/>
            <person name="Sharon I."/>
            <person name="Castelle C.J."/>
            <person name="Probst A.J."/>
            <person name="Thomas B.C."/>
            <person name="Singh A."/>
            <person name="Wilkins M.J."/>
            <person name="Karaoz U."/>
            <person name="Brodie E.L."/>
            <person name="Williams K.H."/>
            <person name="Hubbard S.S."/>
            <person name="Banfield J.F."/>
        </authorList>
    </citation>
    <scope>NUCLEOTIDE SEQUENCE [LARGE SCALE GENOMIC DNA]</scope>
</reference>
<proteinExistence type="predicted"/>
<evidence type="ECO:0000313" key="3">
    <source>
        <dbReference type="Proteomes" id="UP000178068"/>
    </source>
</evidence>
<protein>
    <submittedName>
        <fullName evidence="2">Uncharacterized protein</fullName>
    </submittedName>
</protein>
<evidence type="ECO:0000313" key="2">
    <source>
        <dbReference type="EMBL" id="OGY30463.1"/>
    </source>
</evidence>
<comment type="caution">
    <text evidence="2">The sequence shown here is derived from an EMBL/GenBank/DDBJ whole genome shotgun (WGS) entry which is preliminary data.</text>
</comment>
<sequence length="309" mass="32768">MAKPAASKTTFKSLKKNLENKYQSLLDEFEDKHAESLAWLKDKGVDVEALPTQAAKGAAAGAAAGVMLLSSGIAPSRELPSVFQEKELPAGVVATSVKSEKDKSTQIQKALAGKLPSNARPLSKQEEKVIEEELSTILGFPVRAELAGNRLNASYGYIGSESHLTRYPGDNLSTHFDSPEAAARYARGGWAGGGGAFGYFAPNAASLSSGEIEMEKYYVVAQTFASESWKKPGAYQWFKRRKFVVVNPANGKVAVGVLGDSGPALSTGKQFGGSPELMDSLGLYPPKAKQGVIFMFVDETGGPVSIGVK</sequence>
<dbReference type="Proteomes" id="UP000178068">
    <property type="component" value="Unassembled WGS sequence"/>
</dbReference>
<keyword evidence="1" id="KW-0175">Coiled coil</keyword>
<name>A0A1G1WRV9_9BACT</name>